<dbReference type="InterPro" id="IPR017972">
    <property type="entry name" value="Cyt_P450_CS"/>
</dbReference>
<proteinExistence type="inferred from homology"/>
<evidence type="ECO:0000256" key="11">
    <source>
        <dbReference type="SAM" id="SignalP"/>
    </source>
</evidence>
<feature type="binding site" description="axial binding residue" evidence="9">
    <location>
        <position position="440"/>
    </location>
    <ligand>
        <name>heme</name>
        <dbReference type="ChEBI" id="CHEBI:30413"/>
    </ligand>
    <ligandPart>
        <name>Fe</name>
        <dbReference type="ChEBI" id="CHEBI:18248"/>
    </ligandPart>
</feature>
<name>A0ABD3T9D6_9LAMI</name>
<dbReference type="InterPro" id="IPR002401">
    <property type="entry name" value="Cyt_P450_E_grp-I"/>
</dbReference>
<dbReference type="SUPFAM" id="SSF48264">
    <property type="entry name" value="Cytochrome P450"/>
    <property type="match status" value="1"/>
</dbReference>
<organism evidence="12 13">
    <name type="scientific">Penstemon smallii</name>
    <dbReference type="NCBI Taxonomy" id="265156"/>
    <lineage>
        <taxon>Eukaryota</taxon>
        <taxon>Viridiplantae</taxon>
        <taxon>Streptophyta</taxon>
        <taxon>Embryophyta</taxon>
        <taxon>Tracheophyta</taxon>
        <taxon>Spermatophyta</taxon>
        <taxon>Magnoliopsida</taxon>
        <taxon>eudicotyledons</taxon>
        <taxon>Gunneridae</taxon>
        <taxon>Pentapetalae</taxon>
        <taxon>asterids</taxon>
        <taxon>lamiids</taxon>
        <taxon>Lamiales</taxon>
        <taxon>Plantaginaceae</taxon>
        <taxon>Cheloneae</taxon>
        <taxon>Penstemon</taxon>
    </lineage>
</organism>
<evidence type="ECO:0000256" key="9">
    <source>
        <dbReference type="PIRSR" id="PIRSR602401-1"/>
    </source>
</evidence>
<evidence type="ECO:0000256" key="7">
    <source>
        <dbReference type="ARBA" id="ARBA00023004"/>
    </source>
</evidence>
<dbReference type="Gene3D" id="1.10.630.10">
    <property type="entry name" value="Cytochrome P450"/>
    <property type="match status" value="1"/>
</dbReference>
<evidence type="ECO:0000313" key="12">
    <source>
        <dbReference type="EMBL" id="KAL3833549.1"/>
    </source>
</evidence>
<comment type="cofactor">
    <cofactor evidence="1 9">
        <name>heme</name>
        <dbReference type="ChEBI" id="CHEBI:30413"/>
    </cofactor>
</comment>
<keyword evidence="13" id="KW-1185">Reference proteome</keyword>
<dbReference type="InterPro" id="IPR001128">
    <property type="entry name" value="Cyt_P450"/>
</dbReference>
<dbReference type="Pfam" id="PF00067">
    <property type="entry name" value="p450"/>
    <property type="match status" value="1"/>
</dbReference>
<evidence type="ECO:0000256" key="1">
    <source>
        <dbReference type="ARBA" id="ARBA00001971"/>
    </source>
</evidence>
<dbReference type="Proteomes" id="UP001634393">
    <property type="component" value="Unassembled WGS sequence"/>
</dbReference>
<keyword evidence="7 9" id="KW-0408">Iron</keyword>
<dbReference type="GO" id="GO:0004497">
    <property type="term" value="F:monooxygenase activity"/>
    <property type="evidence" value="ECO:0007669"/>
    <property type="project" value="UniProtKB-KW"/>
</dbReference>
<dbReference type="GO" id="GO:0046872">
    <property type="term" value="F:metal ion binding"/>
    <property type="evidence" value="ECO:0007669"/>
    <property type="project" value="UniProtKB-KW"/>
</dbReference>
<gene>
    <name evidence="12" type="ORF">ACJIZ3_008285</name>
</gene>
<dbReference type="AlphaFoldDB" id="A0ABD3T9D6"/>
<comment type="similarity">
    <text evidence="3 10">Belongs to the cytochrome P450 family.</text>
</comment>
<dbReference type="EMBL" id="JBJXBP010000004">
    <property type="protein sequence ID" value="KAL3833549.1"/>
    <property type="molecule type" value="Genomic_DNA"/>
</dbReference>
<keyword evidence="5 9" id="KW-0479">Metal-binding</keyword>
<dbReference type="PRINTS" id="PR00385">
    <property type="entry name" value="P450"/>
</dbReference>
<evidence type="ECO:0000256" key="2">
    <source>
        <dbReference type="ARBA" id="ARBA00004167"/>
    </source>
</evidence>
<dbReference type="PROSITE" id="PS00086">
    <property type="entry name" value="CYTOCHROME_P450"/>
    <property type="match status" value="1"/>
</dbReference>
<dbReference type="PRINTS" id="PR00463">
    <property type="entry name" value="EP450I"/>
</dbReference>
<keyword evidence="4 9" id="KW-0349">Heme</keyword>
<evidence type="ECO:0000256" key="10">
    <source>
        <dbReference type="RuleBase" id="RU000461"/>
    </source>
</evidence>
<comment type="caution">
    <text evidence="12">The sequence shown here is derived from an EMBL/GenBank/DDBJ whole genome shotgun (WGS) entry which is preliminary data.</text>
</comment>
<comment type="subcellular location">
    <subcellularLocation>
        <location evidence="2">Membrane</location>
        <topology evidence="2">Single-pass membrane protein</topology>
    </subcellularLocation>
</comment>
<evidence type="ECO:0000256" key="4">
    <source>
        <dbReference type="ARBA" id="ARBA00022617"/>
    </source>
</evidence>
<accession>A0ABD3T9D6</accession>
<feature type="chain" id="PRO_5044756000" description="Cytochrome P450" evidence="11">
    <location>
        <begin position="18"/>
        <end position="496"/>
    </location>
</feature>
<dbReference type="InterPro" id="IPR036396">
    <property type="entry name" value="Cyt_P450_sf"/>
</dbReference>
<evidence type="ECO:0000256" key="3">
    <source>
        <dbReference type="ARBA" id="ARBA00010617"/>
    </source>
</evidence>
<dbReference type="PANTHER" id="PTHR47950:SF49">
    <property type="entry name" value="CYTOCHROME P450"/>
    <property type="match status" value="1"/>
</dbReference>
<evidence type="ECO:0000256" key="6">
    <source>
        <dbReference type="ARBA" id="ARBA00023002"/>
    </source>
</evidence>
<protein>
    <recommendedName>
        <fullName evidence="14">Cytochrome P450</fullName>
    </recommendedName>
</protein>
<evidence type="ECO:0000256" key="8">
    <source>
        <dbReference type="ARBA" id="ARBA00023033"/>
    </source>
</evidence>
<keyword evidence="11" id="KW-0732">Signal</keyword>
<evidence type="ECO:0008006" key="14">
    <source>
        <dbReference type="Google" id="ProtNLM"/>
    </source>
</evidence>
<keyword evidence="8 10" id="KW-0503">Monooxygenase</keyword>
<evidence type="ECO:0000313" key="13">
    <source>
        <dbReference type="Proteomes" id="UP001634393"/>
    </source>
</evidence>
<dbReference type="GO" id="GO:0016020">
    <property type="term" value="C:membrane"/>
    <property type="evidence" value="ECO:0007669"/>
    <property type="project" value="UniProtKB-SubCell"/>
</dbReference>
<evidence type="ECO:0000256" key="5">
    <source>
        <dbReference type="ARBA" id="ARBA00022723"/>
    </source>
</evidence>
<reference evidence="12 13" key="1">
    <citation type="submission" date="2024-12" db="EMBL/GenBank/DDBJ databases">
        <title>The unique morphological basis and parallel evolutionary history of personate flowers in Penstemon.</title>
        <authorList>
            <person name="Depatie T.H."/>
            <person name="Wessinger C.A."/>
        </authorList>
    </citation>
    <scope>NUCLEOTIDE SEQUENCE [LARGE SCALE GENOMIC DNA]</scope>
    <source>
        <strain evidence="12">WTNN_2</strain>
        <tissue evidence="12">Leaf</tissue>
    </source>
</reference>
<dbReference type="PANTHER" id="PTHR47950">
    <property type="entry name" value="CYTOCHROME P450, FAMILY 76, SUBFAMILY C, POLYPEPTIDE 5-RELATED"/>
    <property type="match status" value="1"/>
</dbReference>
<feature type="signal peptide" evidence="11">
    <location>
        <begin position="1"/>
        <end position="17"/>
    </location>
</feature>
<sequence>MALIMLPFLLLFPLLYFIYKHKKSSNSTSNSNSPQLPPGPTPWPILGNIHHIKTMSHVTLYNLAKSYGPLMSLKLGTKRVIIASSSSFALQILKVNDRILSARDVPSAVPLTRSEIDQLSFWSDPWIDQWKNIRTKCRVELFSSKGLDSQARMWEEKVTEMVEYLRGKEGMVVDVEELVFVTIFNVFSNAYFSRDFLKLEEEFGGNEVRVFLRGIIEALLAFNVSEFIPVLGKFDFQGLRKKHKEMSIKMHSLWEPAVKERREKMESGNYSKQDFLDTLLEDGFNDVQINKLFEELFTAGIDTTTSTINRTIIELMNNPDSMNKLQHELDTEFNQELLSNCNLLQLSTNYYLQACVKETLRLHPPAPLLLPHRARETCQVMNYTIPQNAHVLVNVWAIGRDPSMWDEPLEYRPERFIDSSLDFKGNDFEFLPFSAGRRICPGLPMAAKIVPLVIGSLIRFFNWTRPPHGNDADVHEVLRATSNMIHPFQLIPTARK</sequence>
<keyword evidence="6 10" id="KW-0560">Oxidoreductase</keyword>